<dbReference type="GO" id="GO:0005737">
    <property type="term" value="C:cytoplasm"/>
    <property type="evidence" value="ECO:0007669"/>
    <property type="project" value="UniProtKB-SubCell"/>
</dbReference>
<dbReference type="Gene3D" id="1.10.150.20">
    <property type="entry name" value="5' to 3' exonuclease, C-terminal subdomain"/>
    <property type="match status" value="1"/>
</dbReference>
<keyword evidence="4 6" id="KW-0233">DNA recombination</keyword>
<protein>
    <recommendedName>
        <fullName evidence="6">Holliday junction branch migration complex subunit RuvA</fullName>
    </recommendedName>
</protein>
<dbReference type="Proteomes" id="UP001156870">
    <property type="component" value="Unassembled WGS sequence"/>
</dbReference>
<dbReference type="GO" id="GO:0048476">
    <property type="term" value="C:Holliday junction resolvase complex"/>
    <property type="evidence" value="ECO:0007669"/>
    <property type="project" value="UniProtKB-UniRule"/>
</dbReference>
<dbReference type="GO" id="GO:0006310">
    <property type="term" value="P:DNA recombination"/>
    <property type="evidence" value="ECO:0007669"/>
    <property type="project" value="UniProtKB-UniRule"/>
</dbReference>
<dbReference type="InterPro" id="IPR013849">
    <property type="entry name" value="DNA_helicase_Holl-junc_RuvA_I"/>
</dbReference>
<keyword evidence="8" id="KW-0547">Nucleotide-binding</keyword>
<accession>A0AA37T4F7</accession>
<comment type="caution">
    <text evidence="6">Lacks conserved residue(s) required for the propagation of feature annotation.</text>
</comment>
<dbReference type="SUPFAM" id="SSF50249">
    <property type="entry name" value="Nucleic acid-binding proteins"/>
    <property type="match status" value="1"/>
</dbReference>
<dbReference type="InterPro" id="IPR010994">
    <property type="entry name" value="RuvA_2-like"/>
</dbReference>
<dbReference type="GO" id="GO:0000400">
    <property type="term" value="F:four-way junction DNA binding"/>
    <property type="evidence" value="ECO:0007669"/>
    <property type="project" value="UniProtKB-UniRule"/>
</dbReference>
<evidence type="ECO:0000256" key="2">
    <source>
        <dbReference type="ARBA" id="ARBA00022763"/>
    </source>
</evidence>
<dbReference type="InterPro" id="IPR003583">
    <property type="entry name" value="Hlx-hairpin-Hlx_DNA-bd_motif"/>
</dbReference>
<dbReference type="CDD" id="cd14332">
    <property type="entry name" value="UBA_RuvA_C"/>
    <property type="match status" value="1"/>
</dbReference>
<comment type="domain">
    <text evidence="6">Has three domains with a flexible linker between the domains II and III and assumes an 'L' shape. Domain III is highly mobile and contacts RuvB.</text>
</comment>
<dbReference type="SMART" id="SM00278">
    <property type="entry name" value="HhH1"/>
    <property type="match status" value="2"/>
</dbReference>
<comment type="caution">
    <text evidence="8">The sequence shown here is derived from an EMBL/GenBank/DDBJ whole genome shotgun (WGS) entry which is preliminary data.</text>
</comment>
<sequence length="207" mass="22924">MIGRLRGLLAEKLPPQVLIDVNGVFYEVQAPMTSFYRLPELGEAVTLFTHLSISENAHQLFGFSSESERQLFRALIKVNGVGPKMALAVLSGVEADDFVRFVSEGNTAALVKVPGVGKKTAERMIIEMQDRLKDWKTQSSPLWELEEASQPQAKSTDDIESEAQDALIALGYKATEAAKMIGRVAKTKRFERCEDLIREALRSTLPA</sequence>
<keyword evidence="8" id="KW-0067">ATP-binding</keyword>
<feature type="domain" description="Helix-hairpin-helix DNA-binding motif class 1" evidence="7">
    <location>
        <begin position="73"/>
        <end position="92"/>
    </location>
</feature>
<keyword evidence="2 6" id="KW-0227">DNA damage</keyword>
<dbReference type="Gene3D" id="2.40.50.140">
    <property type="entry name" value="Nucleic acid-binding proteins"/>
    <property type="match status" value="1"/>
</dbReference>
<keyword evidence="5 6" id="KW-0234">DNA repair</keyword>
<keyword evidence="3 6" id="KW-0238">DNA-binding</keyword>
<name>A0AA37T4F7_9GAMM</name>
<dbReference type="EMBL" id="BSPD01000030">
    <property type="protein sequence ID" value="GLS25441.1"/>
    <property type="molecule type" value="Genomic_DNA"/>
</dbReference>
<reference evidence="8 9" key="1">
    <citation type="journal article" date="2014" name="Int. J. Syst. Evol. Microbiol.">
        <title>Complete genome sequence of Corynebacterium casei LMG S-19264T (=DSM 44701T), isolated from a smear-ripened cheese.</title>
        <authorList>
            <consortium name="US DOE Joint Genome Institute (JGI-PGF)"/>
            <person name="Walter F."/>
            <person name="Albersmeier A."/>
            <person name="Kalinowski J."/>
            <person name="Ruckert C."/>
        </authorList>
    </citation>
    <scope>NUCLEOTIDE SEQUENCE [LARGE SCALE GENOMIC DNA]</scope>
    <source>
        <strain evidence="8 9">NBRC 110095</strain>
    </source>
</reference>
<evidence type="ECO:0000256" key="6">
    <source>
        <dbReference type="HAMAP-Rule" id="MF_00031"/>
    </source>
</evidence>
<dbReference type="Pfam" id="PF07499">
    <property type="entry name" value="RuvA_C"/>
    <property type="match status" value="1"/>
</dbReference>
<gene>
    <name evidence="6 8" type="primary">ruvA</name>
    <name evidence="8" type="ORF">GCM10007877_11550</name>
</gene>
<dbReference type="InterPro" id="IPR000085">
    <property type="entry name" value="RuvA"/>
</dbReference>
<evidence type="ECO:0000256" key="4">
    <source>
        <dbReference type="ARBA" id="ARBA00023172"/>
    </source>
</evidence>
<dbReference type="InterPro" id="IPR011114">
    <property type="entry name" value="RuvA_C"/>
</dbReference>
<dbReference type="SUPFAM" id="SSF46929">
    <property type="entry name" value="DNA helicase RuvA subunit, C-terminal domain"/>
    <property type="match status" value="1"/>
</dbReference>
<feature type="region of interest" description="Domain III" evidence="6">
    <location>
        <begin position="154"/>
        <end position="207"/>
    </location>
</feature>
<dbReference type="InterPro" id="IPR036267">
    <property type="entry name" value="RuvA_C_sf"/>
</dbReference>
<evidence type="ECO:0000313" key="8">
    <source>
        <dbReference type="EMBL" id="GLS25441.1"/>
    </source>
</evidence>
<comment type="function">
    <text evidence="6">The RuvA-RuvB-RuvC complex processes Holliday junction (HJ) DNA during genetic recombination and DNA repair, while the RuvA-RuvB complex plays an important role in the rescue of blocked DNA replication forks via replication fork reversal (RFR). RuvA specifically binds to HJ cruciform DNA, conferring on it an open structure. The RuvB hexamer acts as an ATP-dependent pump, pulling dsDNA into and through the RuvAB complex. HJ branch migration allows RuvC to scan DNA until it finds its consensus sequence, where it cleaves and resolves the cruciform DNA.</text>
</comment>
<keyword evidence="8" id="KW-0378">Hydrolase</keyword>
<keyword evidence="1 6" id="KW-0963">Cytoplasm</keyword>
<comment type="subunit">
    <text evidence="6">Homotetramer. Forms an RuvA(8)-RuvB(12)-Holliday junction (HJ) complex. HJ DNA is sandwiched between 2 RuvA tetramers; dsDNA enters through RuvA and exits via RuvB. An RuvB hexamer assembles on each DNA strand where it exits the tetramer. Each RuvB hexamer is contacted by two RuvA subunits (via domain III) on 2 adjacent RuvB subunits; this complex drives branch migration. In the full resolvosome a probable DNA-RuvA(4)-RuvB(12)-RuvC(2) complex forms which resolves the HJ.</text>
</comment>
<dbReference type="NCBIfam" id="TIGR00084">
    <property type="entry name" value="ruvA"/>
    <property type="match status" value="1"/>
</dbReference>
<dbReference type="HAMAP" id="MF_00031">
    <property type="entry name" value="DNA_HJ_migration_RuvA"/>
    <property type="match status" value="1"/>
</dbReference>
<dbReference type="RefSeq" id="WP_232592055.1">
    <property type="nucleotide sequence ID" value="NZ_BSPD01000030.1"/>
</dbReference>
<evidence type="ECO:0000256" key="1">
    <source>
        <dbReference type="ARBA" id="ARBA00022490"/>
    </source>
</evidence>
<dbReference type="GO" id="GO:0009379">
    <property type="term" value="C:Holliday junction helicase complex"/>
    <property type="evidence" value="ECO:0007669"/>
    <property type="project" value="InterPro"/>
</dbReference>
<evidence type="ECO:0000256" key="5">
    <source>
        <dbReference type="ARBA" id="ARBA00023204"/>
    </source>
</evidence>
<dbReference type="GO" id="GO:0009378">
    <property type="term" value="F:four-way junction helicase activity"/>
    <property type="evidence" value="ECO:0007669"/>
    <property type="project" value="InterPro"/>
</dbReference>
<keyword evidence="8" id="KW-0347">Helicase</keyword>
<organism evidence="8 9">
    <name type="scientific">Marinibactrum halimedae</name>
    <dbReference type="NCBI Taxonomy" id="1444977"/>
    <lineage>
        <taxon>Bacteria</taxon>
        <taxon>Pseudomonadati</taxon>
        <taxon>Pseudomonadota</taxon>
        <taxon>Gammaproteobacteria</taxon>
        <taxon>Cellvibrionales</taxon>
        <taxon>Cellvibrionaceae</taxon>
        <taxon>Marinibactrum</taxon>
    </lineage>
</organism>
<feature type="region of interest" description="Domain I" evidence="6">
    <location>
        <begin position="1"/>
        <end position="64"/>
    </location>
</feature>
<dbReference type="Gene3D" id="1.10.8.10">
    <property type="entry name" value="DNA helicase RuvA subunit, C-terminal domain"/>
    <property type="match status" value="1"/>
</dbReference>
<evidence type="ECO:0000313" key="9">
    <source>
        <dbReference type="Proteomes" id="UP001156870"/>
    </source>
</evidence>
<dbReference type="Pfam" id="PF01330">
    <property type="entry name" value="RuvA_N"/>
    <property type="match status" value="1"/>
</dbReference>
<dbReference type="GO" id="GO:0006281">
    <property type="term" value="P:DNA repair"/>
    <property type="evidence" value="ECO:0007669"/>
    <property type="project" value="UniProtKB-UniRule"/>
</dbReference>
<dbReference type="InterPro" id="IPR012340">
    <property type="entry name" value="NA-bd_OB-fold"/>
</dbReference>
<evidence type="ECO:0000256" key="3">
    <source>
        <dbReference type="ARBA" id="ARBA00023125"/>
    </source>
</evidence>
<comment type="subcellular location">
    <subcellularLocation>
        <location evidence="6">Cytoplasm</location>
    </subcellularLocation>
</comment>
<dbReference type="AlphaFoldDB" id="A0AA37T4F7"/>
<dbReference type="GO" id="GO:0005524">
    <property type="term" value="F:ATP binding"/>
    <property type="evidence" value="ECO:0007669"/>
    <property type="project" value="InterPro"/>
</dbReference>
<evidence type="ECO:0000259" key="7">
    <source>
        <dbReference type="SMART" id="SM00278"/>
    </source>
</evidence>
<feature type="domain" description="Helix-hairpin-helix DNA-binding motif class 1" evidence="7">
    <location>
        <begin position="108"/>
        <end position="127"/>
    </location>
</feature>
<dbReference type="Pfam" id="PF14520">
    <property type="entry name" value="HHH_5"/>
    <property type="match status" value="1"/>
</dbReference>
<proteinExistence type="inferred from homology"/>
<dbReference type="SUPFAM" id="SSF47781">
    <property type="entry name" value="RuvA domain 2-like"/>
    <property type="match status" value="1"/>
</dbReference>
<keyword evidence="9" id="KW-1185">Reference proteome</keyword>
<comment type="similarity">
    <text evidence="6">Belongs to the RuvA family.</text>
</comment>